<protein>
    <submittedName>
        <fullName evidence="1">Uncharacterized protein</fullName>
    </submittedName>
</protein>
<proteinExistence type="predicted"/>
<gene>
    <name evidence="1" type="ORF">NDU88_002654</name>
</gene>
<comment type="caution">
    <text evidence="1">The sequence shown here is derived from an EMBL/GenBank/DDBJ whole genome shotgun (WGS) entry which is preliminary data.</text>
</comment>
<sequence>MKSGKATPTSAVLWLQYATTSTKIKTLTRGLVLQKPQGPSSIKLLTWDVSGCEEEVGTHAVGLVHSVGLFGNLDDTEHNQYDLRLTSFIVSQTSFDF</sequence>
<reference evidence="1" key="1">
    <citation type="journal article" date="2022" name="bioRxiv">
        <title>Sequencing and chromosome-scale assembly of the giantPleurodeles waltlgenome.</title>
        <authorList>
            <person name="Brown T."/>
            <person name="Elewa A."/>
            <person name="Iarovenko S."/>
            <person name="Subramanian E."/>
            <person name="Araus A.J."/>
            <person name="Petzold A."/>
            <person name="Susuki M."/>
            <person name="Suzuki K.-i.T."/>
            <person name="Hayashi T."/>
            <person name="Toyoda A."/>
            <person name="Oliveira C."/>
            <person name="Osipova E."/>
            <person name="Leigh N.D."/>
            <person name="Simon A."/>
            <person name="Yun M.H."/>
        </authorList>
    </citation>
    <scope>NUCLEOTIDE SEQUENCE</scope>
    <source>
        <strain evidence="1">20211129_DDA</strain>
        <tissue evidence="1">Liver</tissue>
    </source>
</reference>
<evidence type="ECO:0000313" key="2">
    <source>
        <dbReference type="Proteomes" id="UP001066276"/>
    </source>
</evidence>
<dbReference type="AlphaFoldDB" id="A0AAV7P7A7"/>
<dbReference type="Proteomes" id="UP001066276">
    <property type="component" value="Chromosome 7"/>
</dbReference>
<organism evidence="1 2">
    <name type="scientific">Pleurodeles waltl</name>
    <name type="common">Iberian ribbed newt</name>
    <dbReference type="NCBI Taxonomy" id="8319"/>
    <lineage>
        <taxon>Eukaryota</taxon>
        <taxon>Metazoa</taxon>
        <taxon>Chordata</taxon>
        <taxon>Craniata</taxon>
        <taxon>Vertebrata</taxon>
        <taxon>Euteleostomi</taxon>
        <taxon>Amphibia</taxon>
        <taxon>Batrachia</taxon>
        <taxon>Caudata</taxon>
        <taxon>Salamandroidea</taxon>
        <taxon>Salamandridae</taxon>
        <taxon>Pleurodelinae</taxon>
        <taxon>Pleurodeles</taxon>
    </lineage>
</organism>
<accession>A0AAV7P7A7</accession>
<evidence type="ECO:0000313" key="1">
    <source>
        <dbReference type="EMBL" id="KAJ1124193.1"/>
    </source>
</evidence>
<keyword evidence="2" id="KW-1185">Reference proteome</keyword>
<dbReference type="EMBL" id="JANPWB010000011">
    <property type="protein sequence ID" value="KAJ1124193.1"/>
    <property type="molecule type" value="Genomic_DNA"/>
</dbReference>
<name>A0AAV7P7A7_PLEWA</name>